<dbReference type="RefSeq" id="WP_212687943.1">
    <property type="nucleotide sequence ID" value="NZ_JAGSPN010000007.1"/>
</dbReference>
<dbReference type="PANTHER" id="PTHR46268">
    <property type="entry name" value="STRESS RESPONSE PROTEIN NHAX"/>
    <property type="match status" value="1"/>
</dbReference>
<protein>
    <submittedName>
        <fullName evidence="3">Universal stress protein</fullName>
    </submittedName>
</protein>
<proteinExistence type="inferred from homology"/>
<evidence type="ECO:0000313" key="4">
    <source>
        <dbReference type="Proteomes" id="UP000680067"/>
    </source>
</evidence>
<comment type="similarity">
    <text evidence="1">Belongs to the universal stress protein A family.</text>
</comment>
<dbReference type="Proteomes" id="UP000680067">
    <property type="component" value="Unassembled WGS sequence"/>
</dbReference>
<dbReference type="InterPro" id="IPR006015">
    <property type="entry name" value="Universal_stress_UspA"/>
</dbReference>
<gene>
    <name evidence="3" type="ORF">KDM89_10775</name>
</gene>
<comment type="caution">
    <text evidence="3">The sequence shown here is derived from an EMBL/GenBank/DDBJ whole genome shotgun (WGS) entry which is preliminary data.</text>
</comment>
<name>A0A941DMQ4_9BURK</name>
<dbReference type="PRINTS" id="PR01438">
    <property type="entry name" value="UNVRSLSTRESS"/>
</dbReference>
<evidence type="ECO:0000313" key="3">
    <source>
        <dbReference type="EMBL" id="MBR7782630.1"/>
    </source>
</evidence>
<dbReference type="SUPFAM" id="SSF52402">
    <property type="entry name" value="Adenine nucleotide alpha hydrolases-like"/>
    <property type="match status" value="2"/>
</dbReference>
<dbReference type="Gene3D" id="3.40.50.12370">
    <property type="match status" value="1"/>
</dbReference>
<feature type="domain" description="UspA" evidence="2">
    <location>
        <begin position="159"/>
        <end position="277"/>
    </location>
</feature>
<evidence type="ECO:0000259" key="2">
    <source>
        <dbReference type="Pfam" id="PF00582"/>
    </source>
</evidence>
<dbReference type="AlphaFoldDB" id="A0A941DMQ4"/>
<feature type="domain" description="UspA" evidence="2">
    <location>
        <begin position="3"/>
        <end position="146"/>
    </location>
</feature>
<accession>A0A941DMQ4</accession>
<dbReference type="CDD" id="cd00293">
    <property type="entry name" value="USP-like"/>
    <property type="match status" value="1"/>
</dbReference>
<dbReference type="EMBL" id="JAGSPN010000007">
    <property type="protein sequence ID" value="MBR7782630.1"/>
    <property type="molecule type" value="Genomic_DNA"/>
</dbReference>
<reference evidence="3" key="1">
    <citation type="submission" date="2021-04" db="EMBL/GenBank/DDBJ databases">
        <title>novel species isolated from subtropical streams in China.</title>
        <authorList>
            <person name="Lu H."/>
        </authorList>
    </citation>
    <scope>NUCLEOTIDE SEQUENCE</scope>
    <source>
        <strain evidence="3">LFS511W</strain>
    </source>
</reference>
<dbReference type="PANTHER" id="PTHR46268:SF15">
    <property type="entry name" value="UNIVERSAL STRESS PROTEIN HP_0031"/>
    <property type="match status" value="1"/>
</dbReference>
<organism evidence="3 4">
    <name type="scientific">Undibacterium luofuense</name>
    <dbReference type="NCBI Taxonomy" id="2828733"/>
    <lineage>
        <taxon>Bacteria</taxon>
        <taxon>Pseudomonadati</taxon>
        <taxon>Pseudomonadota</taxon>
        <taxon>Betaproteobacteria</taxon>
        <taxon>Burkholderiales</taxon>
        <taxon>Oxalobacteraceae</taxon>
        <taxon>Undibacterium</taxon>
    </lineage>
</organism>
<sequence length="279" mass="30051">MAYKTILVHVDESERCQLRVDIAADIARKSESHLIGAAITGVSRFIYQDGNLGAADPNLSLHLNYLKERAEAAAAKFRVRTDALGVRSSELAVVNDEAGGGMGLLARYSDLLVIGQTNRDEPSPSVLPDFPEYLVLNTGRPVLVIPYAGSFPTIGKRPMIAWDASRAATRALTDALPLLKEADLVQVAIFNVKADPDAHGDQPGADIATYLARHGVKVEVSVHKTKTDIGNAILSLAHDLDSDLLVMGGYGHSRFREMIMGGATRTILESMTIPVLMSH</sequence>
<keyword evidence="4" id="KW-1185">Reference proteome</keyword>
<evidence type="ECO:0000256" key="1">
    <source>
        <dbReference type="ARBA" id="ARBA00008791"/>
    </source>
</evidence>
<dbReference type="Pfam" id="PF00582">
    <property type="entry name" value="Usp"/>
    <property type="match status" value="2"/>
</dbReference>
<dbReference type="InterPro" id="IPR006016">
    <property type="entry name" value="UspA"/>
</dbReference>